<sequence length="255" mass="28117">MSLVQVASEAAFGGTGAGCLSTATQLGCELFLSNGSGVSEVVKRYYTEVHPWFPIIREDMQHFLSLTIPTNLGNHGHLLLSMYLASNPLCEHVNHVAHNPLYLTTKQMFLLMQTSRIGPTRLLQSGLLITVYEFGHGLTENAHHTLSSCLALYKNMVGGRCDREPSSGKDMSEIWGCWQVLVLLDRTINAFMTTQAPFQADPLFWESIYSSSILPTSTSQHRGEGGFLDLGKGTSNFSMLYRVSIIVGDIFEHVA</sequence>
<keyword evidence="2" id="KW-1185">Reference proteome</keyword>
<protein>
    <recommendedName>
        <fullName evidence="3">Transcription factor domain-containing protein</fullName>
    </recommendedName>
</protein>
<dbReference type="CDD" id="cd12148">
    <property type="entry name" value="fungal_TF_MHR"/>
    <property type="match status" value="1"/>
</dbReference>
<dbReference type="EMBL" id="CABFOC020000013">
    <property type="protein sequence ID" value="CAH0045656.1"/>
    <property type="molecule type" value="Genomic_DNA"/>
</dbReference>
<dbReference type="AlphaFoldDB" id="A0A9N9YUP1"/>
<comment type="caution">
    <text evidence="1">The sequence shown here is derived from an EMBL/GenBank/DDBJ whole genome shotgun (WGS) entry which is preliminary data.</text>
</comment>
<evidence type="ECO:0000313" key="1">
    <source>
        <dbReference type="EMBL" id="CAH0045656.1"/>
    </source>
</evidence>
<evidence type="ECO:0000313" key="2">
    <source>
        <dbReference type="Proteomes" id="UP000775872"/>
    </source>
</evidence>
<gene>
    <name evidence="1" type="ORF">CSOL1703_00012284</name>
</gene>
<accession>A0A9N9YUP1</accession>
<name>A0A9N9YUP1_9HYPO</name>
<reference evidence="1" key="1">
    <citation type="submission" date="2021-10" db="EMBL/GenBank/DDBJ databases">
        <authorList>
            <person name="Piombo E."/>
        </authorList>
    </citation>
    <scope>NUCLEOTIDE SEQUENCE</scope>
</reference>
<evidence type="ECO:0008006" key="3">
    <source>
        <dbReference type="Google" id="ProtNLM"/>
    </source>
</evidence>
<organism evidence="1 2">
    <name type="scientific">Clonostachys solani</name>
    <dbReference type="NCBI Taxonomy" id="160281"/>
    <lineage>
        <taxon>Eukaryota</taxon>
        <taxon>Fungi</taxon>
        <taxon>Dikarya</taxon>
        <taxon>Ascomycota</taxon>
        <taxon>Pezizomycotina</taxon>
        <taxon>Sordariomycetes</taxon>
        <taxon>Hypocreomycetidae</taxon>
        <taxon>Hypocreales</taxon>
        <taxon>Bionectriaceae</taxon>
        <taxon>Clonostachys</taxon>
    </lineage>
</organism>
<dbReference type="Proteomes" id="UP000775872">
    <property type="component" value="Unassembled WGS sequence"/>
</dbReference>
<dbReference type="OrthoDB" id="3522308at2759"/>
<proteinExistence type="predicted"/>